<dbReference type="Gene3D" id="3.30.1330.40">
    <property type="entry name" value="RutC-like"/>
    <property type="match status" value="1"/>
</dbReference>
<dbReference type="InterPro" id="IPR035959">
    <property type="entry name" value="RutC-like_sf"/>
</dbReference>
<dbReference type="InterPro" id="IPR006056">
    <property type="entry name" value="RidA"/>
</dbReference>
<dbReference type="PROSITE" id="PS01094">
    <property type="entry name" value="UPF0076"/>
    <property type="match status" value="1"/>
</dbReference>
<evidence type="ECO:0000313" key="2">
    <source>
        <dbReference type="EMBL" id="KSV57713.1"/>
    </source>
</evidence>
<dbReference type="AlphaFoldDB" id="A0A0V8QAW7"/>
<dbReference type="GO" id="GO:0005829">
    <property type="term" value="C:cytosol"/>
    <property type="evidence" value="ECO:0007669"/>
    <property type="project" value="TreeGrafter"/>
</dbReference>
<dbReference type="PANTHER" id="PTHR11803">
    <property type="entry name" value="2-IMINOBUTANOATE/2-IMINOPROPANOATE DEAMINASE RIDA"/>
    <property type="match status" value="1"/>
</dbReference>
<dbReference type="GO" id="GO:0019239">
    <property type="term" value="F:deaminase activity"/>
    <property type="evidence" value="ECO:0007669"/>
    <property type="project" value="TreeGrafter"/>
</dbReference>
<sequence length="125" mass="12918">MTKSVVNATNAPAAVGPYVHAVKAGETLYTSGQLGLDPVSGEFPEGIEAQTEQSLKNLGAVLEAAGLSYANVVKTTVFLADMNDFAVVNSIYAKYFTGEAPARSCVQVAKLPKGGLVEIEAIAIA</sequence>
<proteinExistence type="inferred from homology"/>
<dbReference type="EMBL" id="LNAM01000204">
    <property type="protein sequence ID" value="KSV57713.1"/>
    <property type="molecule type" value="Genomic_DNA"/>
</dbReference>
<reference evidence="2 3" key="1">
    <citation type="submission" date="2015-11" db="EMBL/GenBank/DDBJ databases">
        <title>Butyribacter intestini gen. nov., sp. nov., a butyric acid-producing bacterium of the family Lachnospiraceae isolated from the human faeces.</title>
        <authorList>
            <person name="Zou Y."/>
            <person name="Xue W."/>
            <person name="Luo G."/>
            <person name="Lv M."/>
        </authorList>
    </citation>
    <scope>NUCLEOTIDE SEQUENCE [LARGE SCALE GENOMIC DNA]</scope>
    <source>
        <strain evidence="2 3">ACET-33324</strain>
    </source>
</reference>
<dbReference type="PANTHER" id="PTHR11803:SF39">
    <property type="entry name" value="2-IMINOBUTANOATE_2-IMINOPROPANOATE DEAMINASE"/>
    <property type="match status" value="1"/>
</dbReference>
<keyword evidence="3" id="KW-1185">Reference proteome</keyword>
<comment type="similarity">
    <text evidence="1">Belongs to the RutC family.</text>
</comment>
<dbReference type="OrthoDB" id="9803101at2"/>
<dbReference type="Proteomes" id="UP000054874">
    <property type="component" value="Unassembled WGS sequence"/>
</dbReference>
<dbReference type="CDD" id="cd00448">
    <property type="entry name" value="YjgF_YER057c_UK114_family"/>
    <property type="match status" value="1"/>
</dbReference>
<organism evidence="2 3">
    <name type="scientific">Acetivibrio ethanolgignens</name>
    <dbReference type="NCBI Taxonomy" id="290052"/>
    <lineage>
        <taxon>Bacteria</taxon>
        <taxon>Bacillati</taxon>
        <taxon>Bacillota</taxon>
        <taxon>Clostridia</taxon>
        <taxon>Eubacteriales</taxon>
        <taxon>Oscillospiraceae</taxon>
        <taxon>Acetivibrio</taxon>
    </lineage>
</organism>
<protein>
    <submittedName>
        <fullName evidence="2">Reactive intermediate/imine deaminase</fullName>
    </submittedName>
</protein>
<dbReference type="InterPro" id="IPR006175">
    <property type="entry name" value="YjgF/YER057c/UK114"/>
</dbReference>
<gene>
    <name evidence="2" type="ORF">ASU35_15510</name>
</gene>
<evidence type="ECO:0000313" key="3">
    <source>
        <dbReference type="Proteomes" id="UP000054874"/>
    </source>
</evidence>
<dbReference type="SUPFAM" id="SSF55298">
    <property type="entry name" value="YjgF-like"/>
    <property type="match status" value="1"/>
</dbReference>
<comment type="caution">
    <text evidence="2">The sequence shown here is derived from an EMBL/GenBank/DDBJ whole genome shotgun (WGS) entry which is preliminary data.</text>
</comment>
<dbReference type="STRING" id="290052.ASU35_15510"/>
<name>A0A0V8QAW7_9FIRM</name>
<dbReference type="FunFam" id="3.30.1330.40:FF:000001">
    <property type="entry name" value="L-PSP family endoribonuclease"/>
    <property type="match status" value="1"/>
</dbReference>
<dbReference type="InterPro" id="IPR019897">
    <property type="entry name" value="RidA_CS"/>
</dbReference>
<accession>A0A0V8QAW7</accession>
<dbReference type="Pfam" id="PF01042">
    <property type="entry name" value="Ribonuc_L-PSP"/>
    <property type="match status" value="1"/>
</dbReference>
<evidence type="ECO:0000256" key="1">
    <source>
        <dbReference type="ARBA" id="ARBA00010552"/>
    </source>
</evidence>
<dbReference type="NCBIfam" id="TIGR00004">
    <property type="entry name" value="Rid family detoxifying hydrolase"/>
    <property type="match status" value="1"/>
</dbReference>
<dbReference type="RefSeq" id="WP_058354051.1">
    <property type="nucleotide sequence ID" value="NZ_CABMMD010000204.1"/>
</dbReference>